<gene>
    <name evidence="2" type="ORF">NDU88_009815</name>
</gene>
<dbReference type="EMBL" id="JANPWB010000010">
    <property type="protein sequence ID" value="KAJ1143507.1"/>
    <property type="molecule type" value="Genomic_DNA"/>
</dbReference>
<evidence type="ECO:0000313" key="3">
    <source>
        <dbReference type="Proteomes" id="UP001066276"/>
    </source>
</evidence>
<dbReference type="Proteomes" id="UP001066276">
    <property type="component" value="Chromosome 6"/>
</dbReference>
<proteinExistence type="predicted"/>
<reference evidence="2" key="1">
    <citation type="journal article" date="2022" name="bioRxiv">
        <title>Sequencing and chromosome-scale assembly of the giantPleurodeles waltlgenome.</title>
        <authorList>
            <person name="Brown T."/>
            <person name="Elewa A."/>
            <person name="Iarovenko S."/>
            <person name="Subramanian E."/>
            <person name="Araus A.J."/>
            <person name="Petzold A."/>
            <person name="Susuki M."/>
            <person name="Suzuki K.-i.T."/>
            <person name="Hayashi T."/>
            <person name="Toyoda A."/>
            <person name="Oliveira C."/>
            <person name="Osipova E."/>
            <person name="Leigh N.D."/>
            <person name="Simon A."/>
            <person name="Yun M.H."/>
        </authorList>
    </citation>
    <scope>NUCLEOTIDE SEQUENCE</scope>
    <source>
        <strain evidence="2">20211129_DDA</strain>
        <tissue evidence="2">Liver</tissue>
    </source>
</reference>
<keyword evidence="3" id="KW-1185">Reference proteome</keyword>
<dbReference type="AlphaFoldDB" id="A0AAV7QVP9"/>
<organism evidence="2 3">
    <name type="scientific">Pleurodeles waltl</name>
    <name type="common">Iberian ribbed newt</name>
    <dbReference type="NCBI Taxonomy" id="8319"/>
    <lineage>
        <taxon>Eukaryota</taxon>
        <taxon>Metazoa</taxon>
        <taxon>Chordata</taxon>
        <taxon>Craniata</taxon>
        <taxon>Vertebrata</taxon>
        <taxon>Euteleostomi</taxon>
        <taxon>Amphibia</taxon>
        <taxon>Batrachia</taxon>
        <taxon>Caudata</taxon>
        <taxon>Salamandroidea</taxon>
        <taxon>Salamandridae</taxon>
        <taxon>Pleurodelinae</taxon>
        <taxon>Pleurodeles</taxon>
    </lineage>
</organism>
<name>A0AAV7QVP9_PLEWA</name>
<feature type="region of interest" description="Disordered" evidence="1">
    <location>
        <begin position="67"/>
        <end position="97"/>
    </location>
</feature>
<protein>
    <submittedName>
        <fullName evidence="2">Uncharacterized protein</fullName>
    </submittedName>
</protein>
<feature type="compositionally biased region" description="Polar residues" evidence="1">
    <location>
        <begin position="68"/>
        <end position="97"/>
    </location>
</feature>
<comment type="caution">
    <text evidence="2">The sequence shown here is derived from an EMBL/GenBank/DDBJ whole genome shotgun (WGS) entry which is preliminary data.</text>
</comment>
<evidence type="ECO:0000313" key="2">
    <source>
        <dbReference type="EMBL" id="KAJ1143507.1"/>
    </source>
</evidence>
<evidence type="ECO:0000256" key="1">
    <source>
        <dbReference type="SAM" id="MobiDB-lite"/>
    </source>
</evidence>
<accession>A0AAV7QVP9</accession>
<sequence>MELNSLYTSQAEYALQRLQGRHYEHGKKAGRLLAAQLRQSEAALAIPALRNPDGELDTKEEVGFPYKGSTQQGMASEEGQLTPSVTQTDVSRSSIES</sequence>